<keyword evidence="4" id="KW-1003">Cell membrane</keyword>
<dbReference type="STRING" id="1396826.PHA8399_00737"/>
<dbReference type="InterPro" id="IPR037294">
    <property type="entry name" value="ABC_BtuC-like"/>
</dbReference>
<evidence type="ECO:0000256" key="2">
    <source>
        <dbReference type="ARBA" id="ARBA00007935"/>
    </source>
</evidence>
<evidence type="ECO:0000256" key="8">
    <source>
        <dbReference type="SAM" id="Phobius"/>
    </source>
</evidence>
<comment type="subcellular location">
    <subcellularLocation>
        <location evidence="1">Cell membrane</location>
        <topology evidence="1">Multi-pass membrane protein</topology>
    </subcellularLocation>
</comment>
<feature type="transmembrane region" description="Helical" evidence="8">
    <location>
        <begin position="309"/>
        <end position="330"/>
    </location>
</feature>
<reference evidence="9 10" key="1">
    <citation type="submission" date="2015-09" db="EMBL/GenBank/DDBJ databases">
        <authorList>
            <consortium name="Swine Surveillance"/>
        </authorList>
    </citation>
    <scope>NUCLEOTIDE SEQUENCE [LARGE SCALE GENOMIC DNA]</scope>
    <source>
        <strain evidence="9 10">CECT 8399</strain>
    </source>
</reference>
<name>A0A0P1H6Z8_9RHOB</name>
<dbReference type="InterPro" id="IPR000522">
    <property type="entry name" value="ABC_transptr_permease_BtuC"/>
</dbReference>
<dbReference type="PANTHER" id="PTHR30472:SF24">
    <property type="entry name" value="FERRIC ENTEROBACTIN TRANSPORT SYSTEM PERMEASE PROTEIN FEPG"/>
    <property type="match status" value="1"/>
</dbReference>
<dbReference type="CDD" id="cd06550">
    <property type="entry name" value="TM_ABC_iron-siderophores_like"/>
    <property type="match status" value="1"/>
</dbReference>
<feature type="transmembrane region" description="Helical" evidence="8">
    <location>
        <begin position="73"/>
        <end position="94"/>
    </location>
</feature>
<proteinExistence type="inferred from homology"/>
<feature type="transmembrane region" description="Helical" evidence="8">
    <location>
        <begin position="115"/>
        <end position="142"/>
    </location>
</feature>
<evidence type="ECO:0000256" key="3">
    <source>
        <dbReference type="ARBA" id="ARBA00022448"/>
    </source>
</evidence>
<organism evidence="9 10">
    <name type="scientific">Leisingera aquaemixtae</name>
    <dbReference type="NCBI Taxonomy" id="1396826"/>
    <lineage>
        <taxon>Bacteria</taxon>
        <taxon>Pseudomonadati</taxon>
        <taxon>Pseudomonadota</taxon>
        <taxon>Alphaproteobacteria</taxon>
        <taxon>Rhodobacterales</taxon>
        <taxon>Roseobacteraceae</taxon>
        <taxon>Leisingera</taxon>
    </lineage>
</organism>
<accession>A0A0P1H6Z8</accession>
<evidence type="ECO:0000313" key="9">
    <source>
        <dbReference type="EMBL" id="CUH98623.1"/>
    </source>
</evidence>
<dbReference type="RefSeq" id="WP_058284832.1">
    <property type="nucleotide sequence ID" value="NZ_CYSR01000009.1"/>
</dbReference>
<evidence type="ECO:0000256" key="4">
    <source>
        <dbReference type="ARBA" id="ARBA00022475"/>
    </source>
</evidence>
<keyword evidence="5 8" id="KW-0812">Transmembrane</keyword>
<gene>
    <name evidence="9" type="primary">yfhA</name>
    <name evidence="9" type="ORF">PHA8399_00737</name>
</gene>
<dbReference type="GO" id="GO:0022857">
    <property type="term" value="F:transmembrane transporter activity"/>
    <property type="evidence" value="ECO:0007669"/>
    <property type="project" value="InterPro"/>
</dbReference>
<sequence length="338" mass="33953">MTWTLRFAALSVQISRRALLAGLCLMALLLAAALLAVQTGSYPLSSGQMAAVLQGRGTGIEQMILLDHRLPRIAAALGAGAAFGLAGAMFQTMLRNPLAAPDVIGFNAGASCGALAAVILTGGMMLAGAIAGAALAAALVLLLSWKDGLAPGRLILTGIGASLTLTAAADLLVSRIDPQTASDMVTWLTGSLHSRGWGDAARVWAGLALLAPVLWRLHFPLARLAMDDGIATGLGLPVSGLRLAVAGAGIVLTALAVTAAGPLPFVAFAAGPIARRLVPGGKPALLAAAAAGALMTLLADTAARMVPGVQLPAGVFTALTGAPVLLWLLLAHFRKGTL</sequence>
<dbReference type="Pfam" id="PF01032">
    <property type="entry name" value="FecCD"/>
    <property type="match status" value="1"/>
</dbReference>
<evidence type="ECO:0000256" key="7">
    <source>
        <dbReference type="ARBA" id="ARBA00023136"/>
    </source>
</evidence>
<dbReference type="Gene3D" id="1.10.3470.10">
    <property type="entry name" value="ABC transporter involved in vitamin B12 uptake, BtuC"/>
    <property type="match status" value="1"/>
</dbReference>
<feature type="transmembrane region" description="Helical" evidence="8">
    <location>
        <begin position="154"/>
        <end position="173"/>
    </location>
</feature>
<evidence type="ECO:0000256" key="1">
    <source>
        <dbReference type="ARBA" id="ARBA00004651"/>
    </source>
</evidence>
<evidence type="ECO:0000313" key="10">
    <source>
        <dbReference type="Proteomes" id="UP000051326"/>
    </source>
</evidence>
<dbReference type="PANTHER" id="PTHR30472">
    <property type="entry name" value="FERRIC ENTEROBACTIN TRANSPORT SYSTEM PERMEASE PROTEIN"/>
    <property type="match status" value="1"/>
</dbReference>
<dbReference type="GO" id="GO:0033214">
    <property type="term" value="P:siderophore-iron import into cell"/>
    <property type="evidence" value="ECO:0007669"/>
    <property type="project" value="TreeGrafter"/>
</dbReference>
<keyword evidence="6 8" id="KW-1133">Transmembrane helix</keyword>
<keyword evidence="3" id="KW-0813">Transport</keyword>
<feature type="transmembrane region" description="Helical" evidence="8">
    <location>
        <begin position="241"/>
        <end position="271"/>
    </location>
</feature>
<keyword evidence="7 8" id="KW-0472">Membrane</keyword>
<evidence type="ECO:0000256" key="6">
    <source>
        <dbReference type="ARBA" id="ARBA00022989"/>
    </source>
</evidence>
<protein>
    <submittedName>
        <fullName evidence="9">Putative siderophore transport system permease protein YfhA</fullName>
    </submittedName>
</protein>
<dbReference type="GO" id="GO:0005886">
    <property type="term" value="C:plasma membrane"/>
    <property type="evidence" value="ECO:0007669"/>
    <property type="project" value="UniProtKB-SubCell"/>
</dbReference>
<dbReference type="Proteomes" id="UP000051326">
    <property type="component" value="Unassembled WGS sequence"/>
</dbReference>
<comment type="similarity">
    <text evidence="2">Belongs to the binding-protein-dependent transport system permease family. FecCD subfamily.</text>
</comment>
<dbReference type="EMBL" id="CYSR01000009">
    <property type="protein sequence ID" value="CUH98623.1"/>
    <property type="molecule type" value="Genomic_DNA"/>
</dbReference>
<evidence type="ECO:0000256" key="5">
    <source>
        <dbReference type="ARBA" id="ARBA00022692"/>
    </source>
</evidence>
<dbReference type="SUPFAM" id="SSF81345">
    <property type="entry name" value="ABC transporter involved in vitamin B12 uptake, BtuC"/>
    <property type="match status" value="1"/>
</dbReference>
<dbReference type="AlphaFoldDB" id="A0A0P1H6Z8"/>
<feature type="transmembrane region" description="Helical" evidence="8">
    <location>
        <begin position="283"/>
        <end position="303"/>
    </location>
</feature>